<feature type="region of interest" description="Disordered" evidence="1">
    <location>
        <begin position="175"/>
        <end position="224"/>
    </location>
</feature>
<dbReference type="AlphaFoldDB" id="A0AAD3HL28"/>
<feature type="compositionally biased region" description="Low complexity" evidence="1">
    <location>
        <begin position="316"/>
        <end position="325"/>
    </location>
</feature>
<feature type="compositionally biased region" description="Low complexity" evidence="1">
    <location>
        <begin position="348"/>
        <end position="362"/>
    </location>
</feature>
<feature type="region of interest" description="Disordered" evidence="1">
    <location>
        <begin position="316"/>
        <end position="362"/>
    </location>
</feature>
<feature type="non-terminal residue" evidence="2">
    <location>
        <position position="1"/>
    </location>
</feature>
<accession>A0AAD3HL28</accession>
<protein>
    <submittedName>
        <fullName evidence="2">Uncharacterized protein</fullName>
    </submittedName>
</protein>
<feature type="compositionally biased region" description="Gly residues" evidence="1">
    <location>
        <begin position="761"/>
        <end position="784"/>
    </location>
</feature>
<feature type="compositionally biased region" description="Basic and acidic residues" evidence="1">
    <location>
        <begin position="186"/>
        <end position="210"/>
    </location>
</feature>
<dbReference type="InterPro" id="IPR052145">
    <property type="entry name" value="Mediator/Homeobox_domain"/>
</dbReference>
<dbReference type="Proteomes" id="UP001054857">
    <property type="component" value="Unassembled WGS sequence"/>
</dbReference>
<feature type="region of interest" description="Disordered" evidence="1">
    <location>
        <begin position="758"/>
        <end position="784"/>
    </location>
</feature>
<reference evidence="2 3" key="1">
    <citation type="journal article" date="2021" name="Sci. Rep.">
        <title>Genome sequencing of the multicellular alga Astrephomene provides insights into convergent evolution of germ-soma differentiation.</title>
        <authorList>
            <person name="Yamashita S."/>
            <person name="Yamamoto K."/>
            <person name="Matsuzaki R."/>
            <person name="Suzuki S."/>
            <person name="Yamaguchi H."/>
            <person name="Hirooka S."/>
            <person name="Minakuchi Y."/>
            <person name="Miyagishima S."/>
            <person name="Kawachi M."/>
            <person name="Toyoda A."/>
            <person name="Nozaki H."/>
        </authorList>
    </citation>
    <scope>NUCLEOTIDE SEQUENCE [LARGE SCALE GENOMIC DNA]</scope>
    <source>
        <strain evidence="2 3">NIES-4017</strain>
    </source>
</reference>
<name>A0AAD3HL28_9CHLO</name>
<organism evidence="2 3">
    <name type="scientific">Astrephomene gubernaculifera</name>
    <dbReference type="NCBI Taxonomy" id="47775"/>
    <lineage>
        <taxon>Eukaryota</taxon>
        <taxon>Viridiplantae</taxon>
        <taxon>Chlorophyta</taxon>
        <taxon>core chlorophytes</taxon>
        <taxon>Chlorophyceae</taxon>
        <taxon>CS clade</taxon>
        <taxon>Chlamydomonadales</taxon>
        <taxon>Astrephomenaceae</taxon>
        <taxon>Astrephomene</taxon>
    </lineage>
</organism>
<comment type="caution">
    <text evidence="2">The sequence shown here is derived from an EMBL/GenBank/DDBJ whole genome shotgun (WGS) entry which is preliminary data.</text>
</comment>
<evidence type="ECO:0000256" key="1">
    <source>
        <dbReference type="SAM" id="MobiDB-lite"/>
    </source>
</evidence>
<dbReference type="PANTHER" id="PTHR24330">
    <property type="entry name" value="HOMEOBOX PROTEIN BARH-LIKE"/>
    <property type="match status" value="1"/>
</dbReference>
<gene>
    <name evidence="2" type="ORF">Agub_g5812</name>
</gene>
<feature type="compositionally biased region" description="Low complexity" evidence="1">
    <location>
        <begin position="175"/>
        <end position="184"/>
    </location>
</feature>
<dbReference type="EMBL" id="BMAR01000008">
    <property type="protein sequence ID" value="GFR44541.1"/>
    <property type="molecule type" value="Genomic_DNA"/>
</dbReference>
<keyword evidence="3" id="KW-1185">Reference proteome</keyword>
<evidence type="ECO:0000313" key="3">
    <source>
        <dbReference type="Proteomes" id="UP001054857"/>
    </source>
</evidence>
<sequence length="784" mass="80148">VFATECCLASTQMQTLVHRHAYAQPKLCADRSCRSCKVLLALRHGSGLKSSPTHASQLAAPAGSLPAEHVHALSNSPSPILHQEHRYSVREDSTWPCHGQVQLHAPSKEAAAALLKAVAEPLVRTHRWLRLGGGLNHLLLYELLKVFVAYGGERELILASSEELDWSLPYQAWSNGSAGNGSNSRPGEDERNDGHGDGSSRRNSQEHDTLRQQQRLHHLQQHHQQPGFLLLRSQPQDHARTQGAASTLHAIASGACRPVLVVEMYDSCGSGGVTGGEGDADAANAARCRLLARMMEAATHAAAAAATATASAAHSAAAATTPSAPQHQVATSHQQDDSGGSDARDNVGRSGSTASSSSSRYGSSTVAATASPVMVWGLLTSVRTWDFYCVRQVCCTTQPSSAVTGTANSNSGPGMVYSDAAAQFQLFRSQELSLSNDGMSEWPGLVPALAALYGIICTSEGLTVRQHTQPHCTTRPYDTQYGSDTSRDSLMRLHLNMAASSYGKPLYGAEKDWVRQRLDEYEISRGRFRTSQEASCATETGTLSAIRAAKAAATASPVAPAVATKAAAAAAVDGAAAAAETETASADGAGALAAAAAVAAAVQVVGGSGVWDTTVATKTQGGAQGRANHLAATGAITSHAENAPVTAAVACCPDVVQAATPPAALTRPATGVEAGIAAVDAGRERQATGAAEAETEVPVAAAAAAAASTNSHDAHSASAAAVAASAAAGYATERRLAEIREQLAGTRERAARLRARAMGAPGAGGGGGCGSTGGVGGSGGAGGE</sequence>
<evidence type="ECO:0000313" key="2">
    <source>
        <dbReference type="EMBL" id="GFR44541.1"/>
    </source>
</evidence>
<proteinExistence type="predicted"/>
<dbReference type="PANTHER" id="PTHR24330:SF19">
    <property type="entry name" value="MEDIATOR OF RNA POLYMERASE II TRANSCRIPTION SUBUNIT 29"/>
    <property type="match status" value="1"/>
</dbReference>